<evidence type="ECO:0000313" key="2">
    <source>
        <dbReference type="EMBL" id="RMX44473.1"/>
    </source>
</evidence>
<accession>A0A3M6TSV8</accession>
<protein>
    <submittedName>
        <fullName evidence="2">Uncharacterized protein</fullName>
    </submittedName>
</protein>
<comment type="caution">
    <text evidence="2">The sequence shown here is derived from an EMBL/GenBank/DDBJ whole genome shotgun (WGS) entry which is preliminary data.</text>
</comment>
<dbReference type="EMBL" id="RCHS01002978">
    <property type="protein sequence ID" value="RMX44473.1"/>
    <property type="molecule type" value="Genomic_DNA"/>
</dbReference>
<organism evidence="2 3">
    <name type="scientific">Pocillopora damicornis</name>
    <name type="common">Cauliflower coral</name>
    <name type="synonym">Millepora damicornis</name>
    <dbReference type="NCBI Taxonomy" id="46731"/>
    <lineage>
        <taxon>Eukaryota</taxon>
        <taxon>Metazoa</taxon>
        <taxon>Cnidaria</taxon>
        <taxon>Anthozoa</taxon>
        <taxon>Hexacorallia</taxon>
        <taxon>Scleractinia</taxon>
        <taxon>Astrocoeniina</taxon>
        <taxon>Pocilloporidae</taxon>
        <taxon>Pocillopora</taxon>
    </lineage>
</organism>
<feature type="region of interest" description="Disordered" evidence="1">
    <location>
        <begin position="1"/>
        <end position="88"/>
    </location>
</feature>
<keyword evidence="3" id="KW-1185">Reference proteome</keyword>
<dbReference type="AlphaFoldDB" id="A0A3M6TSV8"/>
<evidence type="ECO:0000256" key="1">
    <source>
        <dbReference type="SAM" id="MobiDB-lite"/>
    </source>
</evidence>
<name>A0A3M6TSV8_POCDA</name>
<sequence length="146" mass="16538">MAEQRTMSTGEEKGPKTAGTSFIEERERDYTVSDAFGNRASGTQKLNQEDERIADDKNVAHELREQSRKNKNSDSASHYAAGELEGGQRRATDPIWSLKVFNIEKSFVNKEEPVLYYLKDEPKRGFVIEALQMFPPGTGLPSKRIR</sequence>
<gene>
    <name evidence="2" type="ORF">pdam_00006089</name>
</gene>
<dbReference type="Proteomes" id="UP000275408">
    <property type="component" value="Unassembled WGS sequence"/>
</dbReference>
<evidence type="ECO:0000313" key="3">
    <source>
        <dbReference type="Proteomes" id="UP000275408"/>
    </source>
</evidence>
<reference evidence="2 3" key="1">
    <citation type="journal article" date="2018" name="Sci. Rep.">
        <title>Comparative analysis of the Pocillopora damicornis genome highlights role of immune system in coral evolution.</title>
        <authorList>
            <person name="Cunning R."/>
            <person name="Bay R.A."/>
            <person name="Gillette P."/>
            <person name="Baker A.C."/>
            <person name="Traylor-Knowles N."/>
        </authorList>
    </citation>
    <scope>NUCLEOTIDE SEQUENCE [LARGE SCALE GENOMIC DNA]</scope>
    <source>
        <strain evidence="2">RSMAS</strain>
        <tissue evidence="2">Whole animal</tissue>
    </source>
</reference>
<feature type="compositionally biased region" description="Basic and acidic residues" evidence="1">
    <location>
        <begin position="47"/>
        <end position="72"/>
    </location>
</feature>
<proteinExistence type="predicted"/>